<proteinExistence type="predicted"/>
<sequence length="144" mass="16452">MDTVLTLLTAKDTKEALMAFKKLEAVCLGEPIYMDKLESFLPALNAETPSGRGRAFKFFMINARWDSQNIIDTHLEEILAILDDSKAPIIRQCIPYLVYLTEAKPEMTPLIRQKLENLDLSQFKESMQSLIKRDIAKVLTEMKS</sequence>
<comment type="caution">
    <text evidence="1">The sequence shown here is derived from an EMBL/GenBank/DDBJ whole genome shotgun (WGS) entry which is preliminary data.</text>
</comment>
<name>A0AAE4HYK1_9ENTE</name>
<reference evidence="1" key="1">
    <citation type="submission" date="2023-03" db="EMBL/GenBank/DDBJ databases">
        <authorList>
            <person name="Shen W."/>
            <person name="Cai J."/>
        </authorList>
    </citation>
    <scope>NUCLEOTIDE SEQUENCE</scope>
    <source>
        <strain evidence="1">P69-2</strain>
    </source>
</reference>
<dbReference type="Proteomes" id="UP001180842">
    <property type="component" value="Unassembled WGS sequence"/>
</dbReference>
<gene>
    <name evidence="1" type="ORF">P7H00_01700</name>
</gene>
<accession>A0AAE4HYK1</accession>
<protein>
    <recommendedName>
        <fullName evidence="3">SufBD protein</fullName>
    </recommendedName>
</protein>
<evidence type="ECO:0000313" key="1">
    <source>
        <dbReference type="EMBL" id="MDT2735846.1"/>
    </source>
</evidence>
<evidence type="ECO:0008006" key="3">
    <source>
        <dbReference type="Google" id="ProtNLM"/>
    </source>
</evidence>
<evidence type="ECO:0000313" key="2">
    <source>
        <dbReference type="Proteomes" id="UP001180842"/>
    </source>
</evidence>
<organism evidence="1 2">
    <name type="scientific">Enterococcus pseudoavium</name>
    <dbReference type="NCBI Taxonomy" id="44007"/>
    <lineage>
        <taxon>Bacteria</taxon>
        <taxon>Bacillati</taxon>
        <taxon>Bacillota</taxon>
        <taxon>Bacilli</taxon>
        <taxon>Lactobacillales</taxon>
        <taxon>Enterococcaceae</taxon>
        <taxon>Enterococcus</taxon>
    </lineage>
</organism>
<dbReference type="RefSeq" id="WP_067624379.1">
    <property type="nucleotide sequence ID" value="NZ_BAAAXL010000001.1"/>
</dbReference>
<dbReference type="AlphaFoldDB" id="A0AAE4HYK1"/>
<dbReference type="EMBL" id="JARQAI010000001">
    <property type="protein sequence ID" value="MDT2735846.1"/>
    <property type="molecule type" value="Genomic_DNA"/>
</dbReference>